<keyword evidence="4" id="KW-0175">Coiled coil</keyword>
<dbReference type="GO" id="GO:0006897">
    <property type="term" value="P:endocytosis"/>
    <property type="evidence" value="ECO:0007669"/>
    <property type="project" value="InterPro"/>
</dbReference>
<proteinExistence type="predicted"/>
<dbReference type="InterPro" id="IPR046982">
    <property type="entry name" value="BIN3/RVS161-like"/>
</dbReference>
<dbReference type="AlphaFoldDB" id="A0A8H3YJV1"/>
<evidence type="ECO:0000259" key="5">
    <source>
        <dbReference type="PROSITE" id="PS51021"/>
    </source>
</evidence>
<name>A0A8H3YJV1_9TREE</name>
<dbReference type="Proteomes" id="UP000620104">
    <property type="component" value="Unassembled WGS sequence"/>
</dbReference>
<feature type="domain" description="BAR" evidence="5">
    <location>
        <begin position="17"/>
        <end position="239"/>
    </location>
</feature>
<dbReference type="SMART" id="SM00721">
    <property type="entry name" value="BAR"/>
    <property type="match status" value="1"/>
</dbReference>
<dbReference type="PANTHER" id="PTHR47174">
    <property type="entry name" value="BRIDGING INTEGRATOR 3"/>
    <property type="match status" value="1"/>
</dbReference>
<organism evidence="6 7">
    <name type="scientific">Naganishia liquefaciens</name>
    <dbReference type="NCBI Taxonomy" id="104408"/>
    <lineage>
        <taxon>Eukaryota</taxon>
        <taxon>Fungi</taxon>
        <taxon>Dikarya</taxon>
        <taxon>Basidiomycota</taxon>
        <taxon>Agaricomycotina</taxon>
        <taxon>Tremellomycetes</taxon>
        <taxon>Filobasidiales</taxon>
        <taxon>Filobasidiaceae</taxon>
        <taxon>Naganishia</taxon>
    </lineage>
</organism>
<evidence type="ECO:0000256" key="1">
    <source>
        <dbReference type="ARBA" id="ARBA00004245"/>
    </source>
</evidence>
<feature type="coiled-coil region" evidence="4">
    <location>
        <begin position="32"/>
        <end position="59"/>
    </location>
</feature>
<dbReference type="PROSITE" id="PS51021">
    <property type="entry name" value="BAR"/>
    <property type="match status" value="1"/>
</dbReference>
<dbReference type="GO" id="GO:1990528">
    <property type="term" value="C:Rvs161p-Rvs167p complex"/>
    <property type="evidence" value="ECO:0007669"/>
    <property type="project" value="TreeGrafter"/>
</dbReference>
<dbReference type="FunFam" id="1.20.1270.60:FF:000014">
    <property type="entry name" value="Protein hob3, variant"/>
    <property type="match status" value="1"/>
</dbReference>
<keyword evidence="7" id="KW-1185">Reference proteome</keyword>
<dbReference type="GO" id="GO:0008289">
    <property type="term" value="F:lipid binding"/>
    <property type="evidence" value="ECO:0007669"/>
    <property type="project" value="TreeGrafter"/>
</dbReference>
<dbReference type="InterPro" id="IPR004148">
    <property type="entry name" value="BAR_dom"/>
</dbReference>
<dbReference type="GO" id="GO:0043332">
    <property type="term" value="C:mating projection tip"/>
    <property type="evidence" value="ECO:0007669"/>
    <property type="project" value="TreeGrafter"/>
</dbReference>
<dbReference type="GO" id="GO:0030479">
    <property type="term" value="C:actin cortical patch"/>
    <property type="evidence" value="ECO:0007669"/>
    <property type="project" value="TreeGrafter"/>
</dbReference>
<evidence type="ECO:0000313" key="6">
    <source>
        <dbReference type="EMBL" id="GHJ89906.1"/>
    </source>
</evidence>
<dbReference type="InterPro" id="IPR037429">
    <property type="entry name" value="Rvs161/Hob3_BAR"/>
</dbReference>
<dbReference type="CDD" id="cd07591">
    <property type="entry name" value="BAR_Rvs161p"/>
    <property type="match status" value="1"/>
</dbReference>
<dbReference type="OrthoDB" id="446293at2759"/>
<keyword evidence="3" id="KW-0206">Cytoskeleton</keyword>
<dbReference type="SUPFAM" id="SSF103657">
    <property type="entry name" value="BAR/IMD domain-like"/>
    <property type="match status" value="1"/>
</dbReference>
<comment type="caution">
    <text evidence="6">The sequence shown here is derived from an EMBL/GenBank/DDBJ whole genome shotgun (WGS) entry which is preliminary data.</text>
</comment>
<keyword evidence="2" id="KW-0963">Cytoplasm</keyword>
<protein>
    <recommendedName>
        <fullName evidence="5">BAR domain-containing protein</fullName>
    </recommendedName>
</protein>
<dbReference type="GO" id="GO:0007015">
    <property type="term" value="P:actin filament organization"/>
    <property type="evidence" value="ECO:0007669"/>
    <property type="project" value="InterPro"/>
</dbReference>
<reference evidence="6" key="1">
    <citation type="submission" date="2020-07" db="EMBL/GenBank/DDBJ databases">
        <title>Draft Genome Sequence of a Deep-Sea Yeast, Naganishia (Cryptococcus) liquefaciens strain N6.</title>
        <authorList>
            <person name="Han Y.W."/>
            <person name="Kajitani R."/>
            <person name="Morimoto H."/>
            <person name="Parhat M."/>
            <person name="Tsubouchi H."/>
            <person name="Bakenova O."/>
            <person name="Ogata M."/>
            <person name="Argunhan B."/>
            <person name="Aoki R."/>
            <person name="Kajiwara S."/>
            <person name="Itoh T."/>
            <person name="Iwasaki H."/>
        </authorList>
    </citation>
    <scope>NUCLEOTIDE SEQUENCE</scope>
    <source>
        <strain evidence="6">N6</strain>
    </source>
</reference>
<evidence type="ECO:0000313" key="7">
    <source>
        <dbReference type="Proteomes" id="UP000620104"/>
    </source>
</evidence>
<dbReference type="InterPro" id="IPR027267">
    <property type="entry name" value="AH/BAR_dom_sf"/>
</dbReference>
<dbReference type="EMBL" id="BLZA01000053">
    <property type="protein sequence ID" value="GHJ89906.1"/>
    <property type="molecule type" value="Genomic_DNA"/>
</dbReference>
<sequence>MSWGGLKKAASRAQTQLMQKTGQIERTVDREFMEEETRYRTMEKEMNNLQRESKNYLDSMRMMSASQARIAETLELFYTADRTSDSAMAGHAYKSVVEELDNIVSRDLDAPFRATVLEPIGKLCSYFPTVNEGIAKRNKKMIDYDAARSKVRKLQDKPSDDSVKLPRAQQEYDEAKEIFDILNEQYIRELPLFLDTRIPYLDPSFEAMVRCQLRFAEEGYAKLSGVQRYFADNIRDDYANGQLDAQVETVLSEMKELAIYGV</sequence>
<comment type="subcellular location">
    <subcellularLocation>
        <location evidence="1">Cytoplasm</location>
        <location evidence="1">Cytoskeleton</location>
    </subcellularLocation>
</comment>
<evidence type="ECO:0000256" key="3">
    <source>
        <dbReference type="ARBA" id="ARBA00023212"/>
    </source>
</evidence>
<dbReference type="GO" id="GO:0051666">
    <property type="term" value="P:actin cortical patch localization"/>
    <property type="evidence" value="ECO:0007669"/>
    <property type="project" value="InterPro"/>
</dbReference>
<dbReference type="PANTHER" id="PTHR47174:SF3">
    <property type="entry name" value="BRIDGING INTEGRATOR 3"/>
    <property type="match status" value="1"/>
</dbReference>
<evidence type="ECO:0000256" key="4">
    <source>
        <dbReference type="SAM" id="Coils"/>
    </source>
</evidence>
<evidence type="ECO:0000256" key="2">
    <source>
        <dbReference type="ARBA" id="ARBA00022490"/>
    </source>
</evidence>
<gene>
    <name evidence="6" type="ORF">NliqN6_6308</name>
</gene>
<dbReference type="Gene3D" id="1.20.1270.60">
    <property type="entry name" value="Arfaptin homology (AH) domain/BAR domain"/>
    <property type="match status" value="1"/>
</dbReference>
<dbReference type="Pfam" id="PF03114">
    <property type="entry name" value="BAR"/>
    <property type="match status" value="1"/>
</dbReference>
<dbReference type="GO" id="GO:0031097">
    <property type="term" value="C:medial cortex"/>
    <property type="evidence" value="ECO:0007669"/>
    <property type="project" value="TreeGrafter"/>
</dbReference>
<dbReference type="GO" id="GO:0097320">
    <property type="term" value="P:plasma membrane tubulation"/>
    <property type="evidence" value="ECO:0007669"/>
    <property type="project" value="TreeGrafter"/>
</dbReference>
<accession>A0A8H3YJV1</accession>